<sequence length="87" mass="9044">MLVLASACSLAAAQDVLLTGHVRRVVLHPSGGPECPPVCPAPAARNPDGSNRVGISNDGGCQIMDVDIDTRNQSEVLVVVRQLCLQA</sequence>
<evidence type="ECO:0000313" key="2">
    <source>
        <dbReference type="Proteomes" id="UP000566711"/>
    </source>
</evidence>
<reference evidence="1 2" key="1">
    <citation type="submission" date="2020-07" db="EMBL/GenBank/DDBJ databases">
        <title>Novel species isolated from subtropical streams in China.</title>
        <authorList>
            <person name="Lu H."/>
        </authorList>
    </citation>
    <scope>NUCLEOTIDE SEQUENCE [LARGE SCALE GENOMIC DNA]</scope>
    <source>
        <strain evidence="1 2">FT3S</strain>
    </source>
</reference>
<evidence type="ECO:0000313" key="1">
    <source>
        <dbReference type="EMBL" id="MBA5607943.1"/>
    </source>
</evidence>
<organism evidence="1 2">
    <name type="scientific">Rugamonas fusca</name>
    <dbReference type="NCBI Taxonomy" id="2758568"/>
    <lineage>
        <taxon>Bacteria</taxon>
        <taxon>Pseudomonadati</taxon>
        <taxon>Pseudomonadota</taxon>
        <taxon>Betaproteobacteria</taxon>
        <taxon>Burkholderiales</taxon>
        <taxon>Oxalobacteraceae</taxon>
        <taxon>Telluria group</taxon>
        <taxon>Rugamonas</taxon>
    </lineage>
</organism>
<dbReference type="EMBL" id="JACEZS010000023">
    <property type="protein sequence ID" value="MBA5607943.1"/>
    <property type="molecule type" value="Genomic_DNA"/>
</dbReference>
<protein>
    <submittedName>
        <fullName evidence="1">Uncharacterized protein</fullName>
    </submittedName>
</protein>
<gene>
    <name evidence="1" type="ORF">H3H36_21530</name>
</gene>
<dbReference type="RefSeq" id="WP_182220132.1">
    <property type="nucleotide sequence ID" value="NZ_JACEZS010000023.1"/>
</dbReference>
<comment type="caution">
    <text evidence="1">The sequence shown here is derived from an EMBL/GenBank/DDBJ whole genome shotgun (WGS) entry which is preliminary data.</text>
</comment>
<keyword evidence="2" id="KW-1185">Reference proteome</keyword>
<proteinExistence type="predicted"/>
<dbReference type="AlphaFoldDB" id="A0A7W2EL75"/>
<accession>A0A7W2EL75</accession>
<dbReference type="Proteomes" id="UP000566711">
    <property type="component" value="Unassembled WGS sequence"/>
</dbReference>
<name>A0A7W2EL75_9BURK</name>